<dbReference type="EMBL" id="QGNY01000010">
    <property type="protein sequence ID" value="PWS29789.1"/>
    <property type="molecule type" value="Genomic_DNA"/>
</dbReference>
<evidence type="ECO:0000313" key="3">
    <source>
        <dbReference type="Proteomes" id="UP000245391"/>
    </source>
</evidence>
<protein>
    <recommendedName>
        <fullName evidence="4">Outer membrane protein beta-barrel domain-containing protein</fullName>
    </recommendedName>
</protein>
<keyword evidence="1" id="KW-0732">Signal</keyword>
<evidence type="ECO:0000313" key="2">
    <source>
        <dbReference type="EMBL" id="PWS29789.1"/>
    </source>
</evidence>
<feature type="chain" id="PRO_5016455038" description="Outer membrane protein beta-barrel domain-containing protein" evidence="1">
    <location>
        <begin position="20"/>
        <end position="192"/>
    </location>
</feature>
<reference evidence="3" key="1">
    <citation type="submission" date="2018-05" db="EMBL/GenBank/DDBJ databases">
        <title>Pedobacter paludis sp. nov., isolated from wetland soil.</title>
        <authorList>
            <person name="Zhang Y."/>
        </authorList>
    </citation>
    <scope>NUCLEOTIDE SEQUENCE [LARGE SCALE GENOMIC DNA]</scope>
    <source>
        <strain evidence="3">R-8</strain>
    </source>
</reference>
<keyword evidence="3" id="KW-1185">Reference proteome</keyword>
<feature type="signal peptide" evidence="1">
    <location>
        <begin position="1"/>
        <end position="19"/>
    </location>
</feature>
<evidence type="ECO:0008006" key="4">
    <source>
        <dbReference type="Google" id="ProtNLM"/>
    </source>
</evidence>
<comment type="caution">
    <text evidence="2">The sequence shown here is derived from an EMBL/GenBank/DDBJ whole genome shotgun (WGS) entry which is preliminary data.</text>
</comment>
<sequence length="192" mass="21613">MKKHILTLSLVLGYCIAFAQQDTLHKNRKTYFGLGFSFGKGNIDGTYGDLFIYVEQKSYYLALKTSGIDEIKLFGSQPDLVVSDLSLIAGKRITLDRYNTFQVGLGISMFEQQTKGAIIPREGKACLFCSTNYEIIKKKQFGVPFEVRYHLNLDRTASLNLGFSANLNKLNSFCAISIGTTIGRLRDRIKKR</sequence>
<dbReference type="Proteomes" id="UP000245391">
    <property type="component" value="Unassembled WGS sequence"/>
</dbReference>
<name>A0A317EVF8_9SPHI</name>
<dbReference type="RefSeq" id="WP_109932646.1">
    <property type="nucleotide sequence ID" value="NZ_QGNY01000010.1"/>
</dbReference>
<organism evidence="2 3">
    <name type="scientific">Pedobacter paludis</name>
    <dbReference type="NCBI Taxonomy" id="2203212"/>
    <lineage>
        <taxon>Bacteria</taxon>
        <taxon>Pseudomonadati</taxon>
        <taxon>Bacteroidota</taxon>
        <taxon>Sphingobacteriia</taxon>
        <taxon>Sphingobacteriales</taxon>
        <taxon>Sphingobacteriaceae</taxon>
        <taxon>Pedobacter</taxon>
    </lineage>
</organism>
<accession>A0A317EVF8</accession>
<dbReference type="AlphaFoldDB" id="A0A317EVF8"/>
<proteinExistence type="predicted"/>
<gene>
    <name evidence="2" type="ORF">DF947_20845</name>
</gene>
<dbReference type="OrthoDB" id="759482at2"/>
<evidence type="ECO:0000256" key="1">
    <source>
        <dbReference type="SAM" id="SignalP"/>
    </source>
</evidence>